<dbReference type="PROSITE" id="PS01278">
    <property type="entry name" value="MTTASE_RADICAL"/>
    <property type="match status" value="1"/>
</dbReference>
<dbReference type="PANTHER" id="PTHR11918:SF45">
    <property type="entry name" value="THREONYLCARBAMOYLADENOSINE TRNA METHYLTHIOTRANSFERASE"/>
    <property type="match status" value="1"/>
</dbReference>
<dbReference type="Gene3D" id="3.40.50.12160">
    <property type="entry name" value="Methylthiotransferase, N-terminal domain"/>
    <property type="match status" value="1"/>
</dbReference>
<dbReference type="InterPro" id="IPR013848">
    <property type="entry name" value="Methylthiotransferase_N"/>
</dbReference>
<dbReference type="SFLD" id="SFLDG01061">
    <property type="entry name" value="methylthiotransferase"/>
    <property type="match status" value="1"/>
</dbReference>
<accession>A0A7T1F337</accession>
<gene>
    <name evidence="10" type="primary">mtaB</name>
    <name evidence="10" type="ORF">RT761_01528</name>
</gene>
<keyword evidence="6" id="KW-0408">Iron</keyword>
<evidence type="ECO:0000256" key="1">
    <source>
        <dbReference type="ARBA" id="ARBA00001966"/>
    </source>
</evidence>
<evidence type="ECO:0000259" key="9">
    <source>
        <dbReference type="PROSITE" id="PS51918"/>
    </source>
</evidence>
<dbReference type="RefSeq" id="WP_218110823.1">
    <property type="nucleotide sequence ID" value="NZ_CP065383.1"/>
</dbReference>
<dbReference type="InterPro" id="IPR023404">
    <property type="entry name" value="rSAM_horseshoe"/>
</dbReference>
<dbReference type="SFLD" id="SFLDG01082">
    <property type="entry name" value="B12-binding_domain_containing"/>
    <property type="match status" value="1"/>
</dbReference>
<keyword evidence="5" id="KW-0479">Metal-binding</keyword>
<dbReference type="InterPro" id="IPR006638">
    <property type="entry name" value="Elp3/MiaA/NifB-like_rSAM"/>
</dbReference>
<feature type="domain" description="MTTase N-terminal" evidence="8">
    <location>
        <begin position="1"/>
        <end position="114"/>
    </location>
</feature>
<dbReference type="Gene3D" id="3.80.30.20">
    <property type="entry name" value="tm_1862 like domain"/>
    <property type="match status" value="1"/>
</dbReference>
<name>A0A7T1F337_ATRLM</name>
<dbReference type="SFLD" id="SFLDS00029">
    <property type="entry name" value="Radical_SAM"/>
    <property type="match status" value="1"/>
</dbReference>
<evidence type="ECO:0000256" key="5">
    <source>
        <dbReference type="ARBA" id="ARBA00022723"/>
    </source>
</evidence>
<comment type="cofactor">
    <cofactor evidence="1">
        <name>[4Fe-4S] cluster</name>
        <dbReference type="ChEBI" id="CHEBI:49883"/>
    </cofactor>
</comment>
<dbReference type="PROSITE" id="PS51918">
    <property type="entry name" value="RADICAL_SAM"/>
    <property type="match status" value="1"/>
</dbReference>
<dbReference type="EC" id="2.8.4.5" evidence="10"/>
<dbReference type="Pfam" id="PF00919">
    <property type="entry name" value="UPF0004"/>
    <property type="match status" value="1"/>
</dbReference>
<dbReference type="InterPro" id="IPR020612">
    <property type="entry name" value="Methylthiotransferase_CS"/>
</dbReference>
<evidence type="ECO:0000313" key="10">
    <source>
        <dbReference type="EMBL" id="QPM68310.1"/>
    </source>
</evidence>
<reference evidence="10 11" key="1">
    <citation type="journal article" date="2021" name="Nat. Commun.">
        <title>Isolation of a member of the candidate phylum Atribacteria reveals a unique cell membrane structure.</title>
        <authorList>
            <person name="Taiki K."/>
            <person name="Nobu M.K."/>
            <person name="Kusada H."/>
            <person name="Meng X.-Y."/>
            <person name="Hosoki N."/>
            <person name="Uematsu K."/>
            <person name="Yoshioka H."/>
            <person name="Kamagata Y."/>
            <person name="Tamaki H."/>
        </authorList>
    </citation>
    <scope>NUCLEOTIDE SEQUENCE [LARGE SCALE GENOMIC DNA]</scope>
    <source>
        <strain evidence="10 11">RT761</strain>
    </source>
</reference>
<evidence type="ECO:0000313" key="11">
    <source>
        <dbReference type="Proteomes" id="UP000594463"/>
    </source>
</evidence>
<organism evidence="10 11">
    <name type="scientific">Atribacter laminatus</name>
    <dbReference type="NCBI Taxonomy" id="2847778"/>
    <lineage>
        <taxon>Bacteria</taxon>
        <taxon>Pseudomonadati</taxon>
        <taxon>Atribacterota</taxon>
        <taxon>Atribacteria</taxon>
        <taxon>Atribacterales</taxon>
        <taxon>Atribacteraceae</taxon>
        <taxon>Atribacter</taxon>
    </lineage>
</organism>
<evidence type="ECO:0000256" key="6">
    <source>
        <dbReference type="ARBA" id="ARBA00023004"/>
    </source>
</evidence>
<evidence type="ECO:0000256" key="7">
    <source>
        <dbReference type="ARBA" id="ARBA00023014"/>
    </source>
</evidence>
<dbReference type="GO" id="GO:0051539">
    <property type="term" value="F:4 iron, 4 sulfur cluster binding"/>
    <property type="evidence" value="ECO:0007669"/>
    <property type="project" value="UniProtKB-KW"/>
</dbReference>
<dbReference type="SUPFAM" id="SSF102114">
    <property type="entry name" value="Radical SAM enzymes"/>
    <property type="match status" value="1"/>
</dbReference>
<keyword evidence="3 10" id="KW-0808">Transferase</keyword>
<dbReference type="SMART" id="SM00729">
    <property type="entry name" value="Elp3"/>
    <property type="match status" value="1"/>
</dbReference>
<dbReference type="KEGG" id="alam:RT761_01528"/>
<dbReference type="Pfam" id="PF04055">
    <property type="entry name" value="Radical_SAM"/>
    <property type="match status" value="1"/>
</dbReference>
<sequence>MKIAIKTLGCKVNQSESDVLAALLKNEGISLVPFEDQADWYIINSCAVTKMSEKKTRQWIGRALRNNEKSQVILIGCYSPLYIRQFPLPQPRLQVIDSPEKIKKVMEILNLPWDESFSAKVIPETERARVWLKIEDGCDHFCNYCIVPHLRGSVRSEEPEKIIRQATHLERKGVQEIVLCGINLGMYGLGNDHASLIELLEELTRSTNTIRYRLSSIEPFLIDKKFLDRYFSLTPRVCPHFHIPLQSGSDEVLLKMGRGYTTQFYRDLIELIRKYDNNVAISTDIIVGFPGESERLFAETTKFCQEIGFSRAHVFVYSPRPFTPAAQWDKAEGVPFQAKKEREAGLLKIIFDSQIKYYRSFIGRILSVLVETTTDNREVTGYSENYIPVRGDGIIASDYGKVLPVCIHGEKNRILLGEAI</sequence>
<dbReference type="GO" id="GO:0035598">
    <property type="term" value="F:tRNA (N(6)-L-threonylcarbamoyladenosine(37)-C(2))-methylthiotransferase activity"/>
    <property type="evidence" value="ECO:0007669"/>
    <property type="project" value="UniProtKB-EC"/>
</dbReference>
<dbReference type="InterPro" id="IPR058240">
    <property type="entry name" value="rSAM_sf"/>
</dbReference>
<dbReference type="NCBIfam" id="TIGR01579">
    <property type="entry name" value="MiaB-like-C"/>
    <property type="match status" value="1"/>
</dbReference>
<evidence type="ECO:0000256" key="2">
    <source>
        <dbReference type="ARBA" id="ARBA00022485"/>
    </source>
</evidence>
<dbReference type="InterPro" id="IPR007197">
    <property type="entry name" value="rSAM"/>
</dbReference>
<evidence type="ECO:0000256" key="3">
    <source>
        <dbReference type="ARBA" id="ARBA00022679"/>
    </source>
</evidence>
<dbReference type="GO" id="GO:0046872">
    <property type="term" value="F:metal ion binding"/>
    <property type="evidence" value="ECO:0007669"/>
    <property type="project" value="UniProtKB-KW"/>
</dbReference>
<dbReference type="PANTHER" id="PTHR11918">
    <property type="entry name" value="RADICAL SAM PROTEINS"/>
    <property type="match status" value="1"/>
</dbReference>
<protein>
    <submittedName>
        <fullName evidence="10">Threonylcarbamoyladenosine tRNA methylthiotransferase MtaB</fullName>
        <ecNumber evidence="10">2.8.4.5</ecNumber>
    </submittedName>
</protein>
<dbReference type="InterPro" id="IPR006467">
    <property type="entry name" value="MiaB-like_bact"/>
</dbReference>
<dbReference type="InterPro" id="IPR038135">
    <property type="entry name" value="Methylthiotransferase_N_sf"/>
</dbReference>
<feature type="domain" description="Radical SAM core" evidence="9">
    <location>
        <begin position="124"/>
        <end position="356"/>
    </location>
</feature>
<dbReference type="PROSITE" id="PS51449">
    <property type="entry name" value="MTTASE_N"/>
    <property type="match status" value="1"/>
</dbReference>
<keyword evidence="2" id="KW-0004">4Fe-4S</keyword>
<keyword evidence="4" id="KW-0949">S-adenosyl-L-methionine</keyword>
<dbReference type="EMBL" id="CP065383">
    <property type="protein sequence ID" value="QPM68310.1"/>
    <property type="molecule type" value="Genomic_DNA"/>
</dbReference>
<dbReference type="AlphaFoldDB" id="A0A7T1F337"/>
<evidence type="ECO:0000259" key="8">
    <source>
        <dbReference type="PROSITE" id="PS51449"/>
    </source>
</evidence>
<keyword evidence="11" id="KW-1185">Reference proteome</keyword>
<dbReference type="Proteomes" id="UP000594463">
    <property type="component" value="Chromosome"/>
</dbReference>
<keyword evidence="7" id="KW-0411">Iron-sulfur</keyword>
<evidence type="ECO:0000256" key="4">
    <source>
        <dbReference type="ARBA" id="ARBA00022691"/>
    </source>
</evidence>
<proteinExistence type="predicted"/>
<dbReference type="NCBIfam" id="TIGR00089">
    <property type="entry name" value="MiaB/RimO family radical SAM methylthiotransferase"/>
    <property type="match status" value="1"/>
</dbReference>
<dbReference type="CDD" id="cd01335">
    <property type="entry name" value="Radical_SAM"/>
    <property type="match status" value="1"/>
</dbReference>
<dbReference type="InterPro" id="IPR005839">
    <property type="entry name" value="Methylthiotransferase"/>
</dbReference>